<dbReference type="AlphaFoldDB" id="A0A7H0GJD1"/>
<sequence>MASTLRTNLVIMEAIAKLNLGNSLVSFNAIAEECGLDTKTVYKNSFARCYLKKHSFERHTLKDITEDYQDFILKFVLVNEATARQVQDRFYELVSGVDERLFREAFFKLVMSDKVDITGTSEVGEAIY</sequence>
<accession>A0A7H0GJD1</accession>
<evidence type="ECO:0000313" key="2">
    <source>
        <dbReference type="Proteomes" id="UP000516028"/>
    </source>
</evidence>
<organism evidence="1 2">
    <name type="scientific">Diaphorobacter aerolatus</name>
    <dbReference type="NCBI Taxonomy" id="1288495"/>
    <lineage>
        <taxon>Bacteria</taxon>
        <taxon>Pseudomonadati</taxon>
        <taxon>Pseudomonadota</taxon>
        <taxon>Betaproteobacteria</taxon>
        <taxon>Burkholderiales</taxon>
        <taxon>Comamonadaceae</taxon>
        <taxon>Diaphorobacter</taxon>
    </lineage>
</organism>
<dbReference type="RefSeq" id="WP_187723995.1">
    <property type="nucleotide sequence ID" value="NZ_CP060783.1"/>
</dbReference>
<reference evidence="1 2" key="1">
    <citation type="submission" date="2020-08" db="EMBL/GenBank/DDBJ databases">
        <title>Genome sequence of Diaphorobacter aerolatus KACC 16536T.</title>
        <authorList>
            <person name="Hyun D.-W."/>
            <person name="Bae J.-W."/>
        </authorList>
    </citation>
    <scope>NUCLEOTIDE SEQUENCE [LARGE SCALE GENOMIC DNA]</scope>
    <source>
        <strain evidence="1 2">KACC 16536</strain>
    </source>
</reference>
<evidence type="ECO:0000313" key="1">
    <source>
        <dbReference type="EMBL" id="QNP48397.1"/>
    </source>
</evidence>
<proteinExistence type="predicted"/>
<dbReference type="EMBL" id="CP060783">
    <property type="protein sequence ID" value="QNP48397.1"/>
    <property type="molecule type" value="Genomic_DNA"/>
</dbReference>
<keyword evidence="2" id="KW-1185">Reference proteome</keyword>
<gene>
    <name evidence="1" type="ORF">H9K75_20980</name>
</gene>
<protein>
    <submittedName>
        <fullName evidence="1">Uncharacterized protein</fullName>
    </submittedName>
</protein>
<name>A0A7H0GJD1_9BURK</name>
<dbReference type="Proteomes" id="UP000516028">
    <property type="component" value="Chromosome"/>
</dbReference>
<dbReference type="KEGG" id="daer:H9K75_20980"/>